<dbReference type="GO" id="GO:0030288">
    <property type="term" value="C:outer membrane-bounded periplasmic space"/>
    <property type="evidence" value="ECO:0007669"/>
    <property type="project" value="InterPro"/>
</dbReference>
<dbReference type="Pfam" id="PF03480">
    <property type="entry name" value="DctP"/>
    <property type="match status" value="1"/>
</dbReference>
<comment type="similarity">
    <text evidence="2">Belongs to the bacterial solute-binding protein 7 family.</text>
</comment>
<evidence type="ECO:0000256" key="4">
    <source>
        <dbReference type="ARBA" id="ARBA00022729"/>
    </source>
</evidence>
<proteinExistence type="inferred from homology"/>
<dbReference type="PIRSF" id="PIRSF006470">
    <property type="entry name" value="DctB"/>
    <property type="match status" value="1"/>
</dbReference>
<dbReference type="Proteomes" id="UP000613255">
    <property type="component" value="Unassembled WGS sequence"/>
</dbReference>
<keyword evidence="3" id="KW-0813">Transport</keyword>
<keyword evidence="4" id="KW-0732">Signal</keyword>
<organism evidence="6 7">
    <name type="scientific">Pontibaca salina</name>
    <dbReference type="NCBI Taxonomy" id="2795731"/>
    <lineage>
        <taxon>Bacteria</taxon>
        <taxon>Pseudomonadati</taxon>
        <taxon>Pseudomonadota</taxon>
        <taxon>Alphaproteobacteria</taxon>
        <taxon>Rhodobacterales</taxon>
        <taxon>Roseobacteraceae</taxon>
        <taxon>Pontibaca</taxon>
    </lineage>
</organism>
<dbReference type="EMBL" id="JAEIJD010000002">
    <property type="protein sequence ID" value="MBI6629210.1"/>
    <property type="molecule type" value="Genomic_DNA"/>
</dbReference>
<gene>
    <name evidence="6" type="ORF">JAO82_04875</name>
</gene>
<dbReference type="InterPro" id="IPR018389">
    <property type="entry name" value="DctP_fam"/>
</dbReference>
<dbReference type="Gene3D" id="3.40.190.170">
    <property type="entry name" value="Bacterial extracellular solute-binding protein, family 7"/>
    <property type="match status" value="1"/>
</dbReference>
<dbReference type="AlphaFoldDB" id="A0A934HRA5"/>
<evidence type="ECO:0000256" key="1">
    <source>
        <dbReference type="ARBA" id="ARBA00004418"/>
    </source>
</evidence>
<protein>
    <submittedName>
        <fullName evidence="6">TRAP transporter substrate-binding protein</fullName>
    </submittedName>
</protein>
<evidence type="ECO:0000313" key="7">
    <source>
        <dbReference type="Proteomes" id="UP000613255"/>
    </source>
</evidence>
<keyword evidence="5" id="KW-0574">Periplasm</keyword>
<accession>A0A934HRA5</accession>
<evidence type="ECO:0000256" key="2">
    <source>
        <dbReference type="ARBA" id="ARBA00009023"/>
    </source>
</evidence>
<dbReference type="NCBIfam" id="TIGR00787">
    <property type="entry name" value="dctP"/>
    <property type="match status" value="1"/>
</dbReference>
<comment type="caution">
    <text evidence="6">The sequence shown here is derived from an EMBL/GenBank/DDBJ whole genome shotgun (WGS) entry which is preliminary data.</text>
</comment>
<comment type="subcellular location">
    <subcellularLocation>
        <location evidence="1">Periplasm</location>
    </subcellularLocation>
</comment>
<evidence type="ECO:0000256" key="5">
    <source>
        <dbReference type="ARBA" id="ARBA00022764"/>
    </source>
</evidence>
<evidence type="ECO:0000313" key="6">
    <source>
        <dbReference type="EMBL" id="MBI6629210.1"/>
    </source>
</evidence>
<name>A0A934HRA5_9RHOB</name>
<dbReference type="PANTHER" id="PTHR33376:SF7">
    <property type="entry name" value="C4-DICARBOXYLATE-BINDING PROTEIN DCTB"/>
    <property type="match status" value="1"/>
</dbReference>
<reference evidence="6" key="1">
    <citation type="submission" date="2020-12" db="EMBL/GenBank/DDBJ databases">
        <title>Pontibaca salina gen. nov., sp. nov., isolated from marine sediment.</title>
        <authorList>
            <person name="Bo J."/>
            <person name="Wang S."/>
            <person name="Song X."/>
            <person name="Du Z."/>
        </authorList>
    </citation>
    <scope>NUCLEOTIDE SEQUENCE</scope>
    <source>
        <strain evidence="6">S1109L</strain>
    </source>
</reference>
<dbReference type="InterPro" id="IPR004682">
    <property type="entry name" value="TRAP_DctP"/>
</dbReference>
<dbReference type="GO" id="GO:0055085">
    <property type="term" value="P:transmembrane transport"/>
    <property type="evidence" value="ECO:0007669"/>
    <property type="project" value="InterPro"/>
</dbReference>
<dbReference type="CDD" id="cd13603">
    <property type="entry name" value="PBP2_TRAP_Siap_TeaA_like"/>
    <property type="match status" value="1"/>
</dbReference>
<dbReference type="NCBIfam" id="NF037995">
    <property type="entry name" value="TRAP_S1"/>
    <property type="match status" value="1"/>
</dbReference>
<sequence length="314" mass="34638">MATAADAQDVLKFHHDLPEDSAQHLGALEFERLVEERTNGRFDVQIFANNALGNDVEVAQQMQFGAVHAAPIPTAKLSNFNPALQVVDLPFLFPSPEVAYDVLDSEVGMSILSGLEQAGFVGAMFWESGFKQLTCNHAVTEPGDLAGRKVRVMESPLLIAQYEALGAIAIPVAFSEVYTALQQGVVECQENPLVSIHKMKFYEVQDHLIISNHGYLATAFIFSKMWFDALDAETQDILMTSAREAGAFQRERSREMEGDYLADIVASGTSETVELTPDQLAVFAAEMKPVHDKFADRIGPELIQSVYEEIESHK</sequence>
<evidence type="ECO:0000256" key="3">
    <source>
        <dbReference type="ARBA" id="ARBA00022448"/>
    </source>
</evidence>
<dbReference type="InterPro" id="IPR038404">
    <property type="entry name" value="TRAP_DctP_sf"/>
</dbReference>
<dbReference type="PANTHER" id="PTHR33376">
    <property type="match status" value="1"/>
</dbReference>
<keyword evidence="7" id="KW-1185">Reference proteome</keyword>